<dbReference type="InterPro" id="IPR051011">
    <property type="entry name" value="Metal_resp_trans_reg"/>
</dbReference>
<dbReference type="CDD" id="cd00090">
    <property type="entry name" value="HTH_ARSR"/>
    <property type="match status" value="1"/>
</dbReference>
<dbReference type="PRINTS" id="PR00778">
    <property type="entry name" value="HTHARSR"/>
</dbReference>
<dbReference type="InterPro" id="IPR001845">
    <property type="entry name" value="HTH_ArsR_DNA-bd_dom"/>
</dbReference>
<dbReference type="Gene3D" id="1.10.10.10">
    <property type="entry name" value="Winged helix-like DNA-binding domain superfamily/Winged helix DNA-binding domain"/>
    <property type="match status" value="1"/>
</dbReference>
<dbReference type="InterPro" id="IPR036388">
    <property type="entry name" value="WH-like_DNA-bd_sf"/>
</dbReference>
<dbReference type="Proteomes" id="UP000284322">
    <property type="component" value="Unassembled WGS sequence"/>
</dbReference>
<reference evidence="5 6" key="1">
    <citation type="submission" date="2018-09" db="EMBL/GenBank/DDBJ databases">
        <title>Altererythrobacter sp.Ery1 and Ery12, the genome sequencing of novel strains in genus Alterythrobacter.</title>
        <authorList>
            <person name="Cheng H."/>
            <person name="Wu Y.-H."/>
            <person name="Fang C."/>
            <person name="Xu X.-W."/>
        </authorList>
    </citation>
    <scope>NUCLEOTIDE SEQUENCE [LARGE SCALE GENOMIC DNA]</scope>
    <source>
        <strain evidence="5 6">Ery12</strain>
    </source>
</reference>
<dbReference type="SMART" id="SM00418">
    <property type="entry name" value="HTH_ARSR"/>
    <property type="match status" value="1"/>
</dbReference>
<organism evidence="5 6">
    <name type="scientific">Tsuneonella suprasediminis</name>
    <dbReference type="NCBI Taxonomy" id="2306996"/>
    <lineage>
        <taxon>Bacteria</taxon>
        <taxon>Pseudomonadati</taxon>
        <taxon>Pseudomonadota</taxon>
        <taxon>Alphaproteobacteria</taxon>
        <taxon>Sphingomonadales</taxon>
        <taxon>Erythrobacteraceae</taxon>
        <taxon>Tsuneonella</taxon>
    </lineage>
</organism>
<protein>
    <submittedName>
        <fullName evidence="5">ArsR family transcriptional regulator</fullName>
    </submittedName>
</protein>
<evidence type="ECO:0000259" key="4">
    <source>
        <dbReference type="PROSITE" id="PS50987"/>
    </source>
</evidence>
<dbReference type="PANTHER" id="PTHR43132:SF2">
    <property type="entry name" value="ARSENICAL RESISTANCE OPERON REPRESSOR ARSR-RELATED"/>
    <property type="match status" value="1"/>
</dbReference>
<accession>A0A419R1Y1</accession>
<dbReference type="OrthoDB" id="194599at2"/>
<keyword evidence="1" id="KW-0805">Transcription regulation</keyword>
<keyword evidence="2" id="KW-0238">DNA-binding</keyword>
<dbReference type="SUPFAM" id="SSF46785">
    <property type="entry name" value="Winged helix' DNA-binding domain"/>
    <property type="match status" value="1"/>
</dbReference>
<dbReference type="InterPro" id="IPR011991">
    <property type="entry name" value="ArsR-like_HTH"/>
</dbReference>
<dbReference type="GO" id="GO:0003677">
    <property type="term" value="F:DNA binding"/>
    <property type="evidence" value="ECO:0007669"/>
    <property type="project" value="UniProtKB-KW"/>
</dbReference>
<dbReference type="EMBL" id="RAHJ01000018">
    <property type="protein sequence ID" value="RJX67882.1"/>
    <property type="molecule type" value="Genomic_DNA"/>
</dbReference>
<dbReference type="Pfam" id="PF01022">
    <property type="entry name" value="HTH_5"/>
    <property type="match status" value="1"/>
</dbReference>
<dbReference type="InterPro" id="IPR036390">
    <property type="entry name" value="WH_DNA-bd_sf"/>
</dbReference>
<comment type="caution">
    <text evidence="5">The sequence shown here is derived from an EMBL/GenBank/DDBJ whole genome shotgun (WGS) entry which is preliminary data.</text>
</comment>
<dbReference type="RefSeq" id="WP_120108822.1">
    <property type="nucleotide sequence ID" value="NZ_DATCMS010000001.1"/>
</dbReference>
<name>A0A419R1Y1_9SPHN</name>
<gene>
    <name evidence="5" type="ORF">D6858_07945</name>
</gene>
<proteinExistence type="predicted"/>
<sequence>MASNPERDFEGSAELLRAIAHPVRLQILCAIKDTDHAVSEIEDLTGISQPGLSQQLAILRKADLVTTRRDGKKIYYRVDREQMLGASDLLDALAGTNLGAQRDRRAAQLHSGGGAATFARIVSRSND</sequence>
<dbReference type="GO" id="GO:0003700">
    <property type="term" value="F:DNA-binding transcription factor activity"/>
    <property type="evidence" value="ECO:0007669"/>
    <property type="project" value="InterPro"/>
</dbReference>
<feature type="domain" description="HTH arsR-type" evidence="4">
    <location>
        <begin position="4"/>
        <end position="101"/>
    </location>
</feature>
<dbReference type="AlphaFoldDB" id="A0A419R1Y1"/>
<keyword evidence="6" id="KW-1185">Reference proteome</keyword>
<dbReference type="PANTHER" id="PTHR43132">
    <property type="entry name" value="ARSENICAL RESISTANCE OPERON REPRESSOR ARSR-RELATED"/>
    <property type="match status" value="1"/>
</dbReference>
<evidence type="ECO:0000256" key="2">
    <source>
        <dbReference type="ARBA" id="ARBA00023125"/>
    </source>
</evidence>
<dbReference type="NCBIfam" id="NF033788">
    <property type="entry name" value="HTH_metalloreg"/>
    <property type="match status" value="1"/>
</dbReference>
<dbReference type="PROSITE" id="PS50987">
    <property type="entry name" value="HTH_ARSR_2"/>
    <property type="match status" value="1"/>
</dbReference>
<evidence type="ECO:0000313" key="6">
    <source>
        <dbReference type="Proteomes" id="UP000284322"/>
    </source>
</evidence>
<keyword evidence="3" id="KW-0804">Transcription</keyword>
<evidence type="ECO:0000256" key="3">
    <source>
        <dbReference type="ARBA" id="ARBA00023163"/>
    </source>
</evidence>
<evidence type="ECO:0000256" key="1">
    <source>
        <dbReference type="ARBA" id="ARBA00023015"/>
    </source>
</evidence>
<evidence type="ECO:0000313" key="5">
    <source>
        <dbReference type="EMBL" id="RJX67882.1"/>
    </source>
</evidence>